<evidence type="ECO:0000256" key="2">
    <source>
        <dbReference type="ARBA" id="ARBA00012438"/>
    </source>
</evidence>
<dbReference type="CDD" id="cd00082">
    <property type="entry name" value="HisKA"/>
    <property type="match status" value="1"/>
</dbReference>
<dbReference type="InterPro" id="IPR036097">
    <property type="entry name" value="HisK_dim/P_sf"/>
</dbReference>
<accession>A0A150TZJ5</accession>
<proteinExistence type="predicted"/>
<dbReference type="PRINTS" id="PR00344">
    <property type="entry name" value="BCTRLSENSOR"/>
</dbReference>
<dbReference type="Pfam" id="PF00512">
    <property type="entry name" value="HisKA"/>
    <property type="match status" value="1"/>
</dbReference>
<dbReference type="InterPro" id="IPR003661">
    <property type="entry name" value="HisK_dim/P_dom"/>
</dbReference>
<dbReference type="Proteomes" id="UP000075502">
    <property type="component" value="Unassembled WGS sequence"/>
</dbReference>
<dbReference type="InterPro" id="IPR005467">
    <property type="entry name" value="His_kinase_dom"/>
</dbReference>
<keyword evidence="5" id="KW-0418">Kinase</keyword>
<dbReference type="PROSITE" id="PS50109">
    <property type="entry name" value="HIS_KIN"/>
    <property type="match status" value="1"/>
</dbReference>
<keyword evidence="3" id="KW-0597">Phosphoprotein</keyword>
<dbReference type="Pfam" id="PF02518">
    <property type="entry name" value="HATPase_c"/>
    <property type="match status" value="1"/>
</dbReference>
<dbReference type="InterPro" id="IPR036890">
    <property type="entry name" value="HATPase_C_sf"/>
</dbReference>
<feature type="domain" description="Histidine kinase" evidence="4">
    <location>
        <begin position="182"/>
        <end position="396"/>
    </location>
</feature>
<organism evidence="5 6">
    <name type="scientific">Sorangium cellulosum</name>
    <name type="common">Polyangium cellulosum</name>
    <dbReference type="NCBI Taxonomy" id="56"/>
    <lineage>
        <taxon>Bacteria</taxon>
        <taxon>Pseudomonadati</taxon>
        <taxon>Myxococcota</taxon>
        <taxon>Polyangia</taxon>
        <taxon>Polyangiales</taxon>
        <taxon>Polyangiaceae</taxon>
        <taxon>Sorangium</taxon>
    </lineage>
</organism>
<evidence type="ECO:0000256" key="3">
    <source>
        <dbReference type="ARBA" id="ARBA00022553"/>
    </source>
</evidence>
<reference evidence="5 6" key="1">
    <citation type="submission" date="2014-02" db="EMBL/GenBank/DDBJ databases">
        <title>The small core and large imbalanced accessory genome model reveals a collaborative survival strategy of Sorangium cellulosum strains in nature.</title>
        <authorList>
            <person name="Han K."/>
            <person name="Peng R."/>
            <person name="Blom J."/>
            <person name="Li Y.-Z."/>
        </authorList>
    </citation>
    <scope>NUCLEOTIDE SEQUENCE [LARGE SCALE GENOMIC DNA]</scope>
    <source>
        <strain evidence="5 6">So0007-03</strain>
    </source>
</reference>
<comment type="caution">
    <text evidence="5">The sequence shown here is derived from an EMBL/GenBank/DDBJ whole genome shotgun (WGS) entry which is preliminary data.</text>
</comment>
<protein>
    <recommendedName>
        <fullName evidence="2">histidine kinase</fullName>
        <ecNumber evidence="2">2.7.13.3</ecNumber>
    </recommendedName>
</protein>
<name>A0A150TZJ5_SORCE</name>
<comment type="catalytic activity">
    <reaction evidence="1">
        <text>ATP + protein L-histidine = ADP + protein N-phospho-L-histidine.</text>
        <dbReference type="EC" id="2.7.13.3"/>
    </reaction>
</comment>
<dbReference type="Gene3D" id="3.30.565.10">
    <property type="entry name" value="Histidine kinase-like ATPase, C-terminal domain"/>
    <property type="match status" value="1"/>
</dbReference>
<evidence type="ECO:0000313" key="5">
    <source>
        <dbReference type="EMBL" id="KYG10141.1"/>
    </source>
</evidence>
<dbReference type="GO" id="GO:0000155">
    <property type="term" value="F:phosphorelay sensor kinase activity"/>
    <property type="evidence" value="ECO:0007669"/>
    <property type="project" value="InterPro"/>
</dbReference>
<evidence type="ECO:0000259" key="4">
    <source>
        <dbReference type="PROSITE" id="PS50109"/>
    </source>
</evidence>
<keyword evidence="5" id="KW-0808">Transferase</keyword>
<dbReference type="SMART" id="SM00387">
    <property type="entry name" value="HATPase_c"/>
    <property type="match status" value="1"/>
</dbReference>
<dbReference type="InterPro" id="IPR004358">
    <property type="entry name" value="Sig_transdc_His_kin-like_C"/>
</dbReference>
<dbReference type="Gene3D" id="1.10.287.130">
    <property type="match status" value="1"/>
</dbReference>
<dbReference type="EC" id="2.7.13.3" evidence="2"/>
<dbReference type="PANTHER" id="PTHR43065:SF42">
    <property type="entry name" value="TWO-COMPONENT SENSOR PPRA"/>
    <property type="match status" value="1"/>
</dbReference>
<sequence length="402" mass="43241">MSGRSAERLGKRPLSDAPVTLRKPLTRDLPLEWIDNLLIASCELDPSASIEQRASALLGAAAKMLPGCGLGVYIPGATGATGAQAVVRVSPRPRRDDGRDPARLLPEFAFERVAAIEPEGRSTMHIAADDAGYLDSAPIQALVDRLVLTLGASLREARAHESLRAQVIQAEKLASLGKMAAGVVHELNNPLTSILAYSEYLRRKGERSGFDPSDIERLARINEAADRILRFSRDLITYARPSTEKPGAVSLHDIIERALVFCEHLLDQTGVTVERCFGEIPPVRGVIDPLTQVFVNLFTNAAHAMHEHGGCLGITTATSPEDGYITVTIRDEGHGIDIEHLPRIFDPFFTTKTDGSGTGLGLSIVRNIVASHGGSIRAEACAPRGTAFYVDLPVALPSSGRR</sequence>
<gene>
    <name evidence="5" type="ORF">BE21_13820</name>
</gene>
<dbReference type="SUPFAM" id="SSF47384">
    <property type="entry name" value="Homodimeric domain of signal transducing histidine kinase"/>
    <property type="match status" value="1"/>
</dbReference>
<dbReference type="AlphaFoldDB" id="A0A150TZJ5"/>
<dbReference type="SMART" id="SM00388">
    <property type="entry name" value="HisKA"/>
    <property type="match status" value="1"/>
</dbReference>
<dbReference type="EMBL" id="JEME01000439">
    <property type="protein sequence ID" value="KYG10141.1"/>
    <property type="molecule type" value="Genomic_DNA"/>
</dbReference>
<dbReference type="InterPro" id="IPR003594">
    <property type="entry name" value="HATPase_dom"/>
</dbReference>
<dbReference type="PANTHER" id="PTHR43065">
    <property type="entry name" value="SENSOR HISTIDINE KINASE"/>
    <property type="match status" value="1"/>
</dbReference>
<dbReference type="SUPFAM" id="SSF55874">
    <property type="entry name" value="ATPase domain of HSP90 chaperone/DNA topoisomerase II/histidine kinase"/>
    <property type="match status" value="1"/>
</dbReference>
<evidence type="ECO:0000256" key="1">
    <source>
        <dbReference type="ARBA" id="ARBA00000085"/>
    </source>
</evidence>
<evidence type="ECO:0000313" key="6">
    <source>
        <dbReference type="Proteomes" id="UP000075502"/>
    </source>
</evidence>